<dbReference type="InterPro" id="IPR011989">
    <property type="entry name" value="ARM-like"/>
</dbReference>
<keyword evidence="4" id="KW-0653">Protein transport</keyword>
<comment type="subcellular location">
    <subcellularLocation>
        <location evidence="1">Endomembrane system</location>
    </subcellularLocation>
</comment>
<dbReference type="InterPro" id="IPR009028">
    <property type="entry name" value="Coatomer/calthrin_app_sub_C"/>
</dbReference>
<keyword evidence="3" id="KW-0813">Transport</keyword>
<dbReference type="InterPro" id="IPR016024">
    <property type="entry name" value="ARM-type_fold"/>
</dbReference>
<dbReference type="RefSeq" id="XP_044565758.1">
    <property type="nucleotide sequence ID" value="XM_044703396.1"/>
</dbReference>
<dbReference type="SUPFAM" id="SSF55711">
    <property type="entry name" value="Subdomain of clathrin and coatomer appendage domain"/>
    <property type="match status" value="1"/>
</dbReference>
<evidence type="ECO:0000256" key="5">
    <source>
        <dbReference type="ARBA" id="ARBA00023136"/>
    </source>
</evidence>
<dbReference type="InterPro" id="IPR026739">
    <property type="entry name" value="AP_beta"/>
</dbReference>
<dbReference type="Gene3D" id="2.60.40.1150">
    <property type="match status" value="1"/>
</dbReference>
<dbReference type="SUPFAM" id="SSF48371">
    <property type="entry name" value="ARM repeat"/>
    <property type="match status" value="1"/>
</dbReference>
<dbReference type="Gene3D" id="1.25.10.10">
    <property type="entry name" value="Leucine-rich Repeat Variant"/>
    <property type="match status" value="1"/>
</dbReference>
<dbReference type="GO" id="GO:0030131">
    <property type="term" value="C:clathrin adaptor complex"/>
    <property type="evidence" value="ECO:0007669"/>
    <property type="project" value="InterPro"/>
</dbReference>
<keyword evidence="9" id="KW-1185">Reference proteome</keyword>
<dbReference type="OMA" id="NPPEVQW"/>
<organism evidence="8 9">
    <name type="scientific">Naegleria fowleri</name>
    <name type="common">Brain eating amoeba</name>
    <dbReference type="NCBI Taxonomy" id="5763"/>
    <lineage>
        <taxon>Eukaryota</taxon>
        <taxon>Discoba</taxon>
        <taxon>Heterolobosea</taxon>
        <taxon>Tetramitia</taxon>
        <taxon>Eutetramitia</taxon>
        <taxon>Vahlkampfiidae</taxon>
        <taxon>Naegleria</taxon>
    </lineage>
</organism>
<protein>
    <recommendedName>
        <fullName evidence="7">Beta-adaptin appendage C-terminal subdomain domain-containing protein</fullName>
    </recommendedName>
</protein>
<name>A0A6A5C6D4_NAEFO</name>
<dbReference type="Gene3D" id="3.30.310.10">
    <property type="entry name" value="TATA-Binding Protein"/>
    <property type="match status" value="1"/>
</dbReference>
<dbReference type="Pfam" id="PF01602">
    <property type="entry name" value="Adaptin_N"/>
    <property type="match status" value="1"/>
</dbReference>
<dbReference type="GO" id="GO:0012505">
    <property type="term" value="C:endomembrane system"/>
    <property type="evidence" value="ECO:0007669"/>
    <property type="project" value="UniProtKB-SubCell"/>
</dbReference>
<dbReference type="VEuPathDB" id="AmoebaDB:NfTy_080000"/>
<sequence>MQEPKEGGAQKSGGFFSSSNKRSEINEWRLGLGNEKESVRKDTVKKVIAAMTVGKDVSMLFTDVIKCVATNNIELKKLVYLYIMNYAKTQPDLAIMAVNQFERDSNHPNPLIRGLAVRTMGCIRVNKIVEYLAEPIRKTIKDKDPYVRKTSAVAIAKLFDINPEMAIEQGFVESLEELLTDDNPMVVANAVKALDEISSSSSEVVLDFTEKTVKTLLTALNNCTEWGQVFILDALSNNYQPKSEKEASEIAERVAPRLQHANSAVVLSAVRVINKMIDLISNENEKQELLKKISAPLVTLLSGNPEIQYVALRNIDLIVQSRPGILSNNIKMFFCKYNDPIYVKLEKLDIMVKLASERNVDTVLMEFKEYATEVDVEFVRRSVRAIGRCAIKLERAAQRCVDVLLDLIQTKVNYVVQEAIIVIKDIFRRYPNRYEGIIGRLCENLDTLDEPEAKAAMIWIIGEYSNKIENADELLQIFIDTFHDETAQVQLQALTAVMKLFLRRPNDTRDLIKKVLHLSTEESDNPDLRDRGYIYWRLLNEDPEAAKTVVLSEKPVIRDDSTNIPKNLLSELTKHIGTLSSVYQKPPELFVAGYKKKKSEGSSDKEVEDYLREQQHQDAADRTTTQDILGLDDILGGGLPTSSQQQEQDLDLDDVMGGSSQPQTQLQFSATSSAGSNIASLVRPVPPKKLLLTADKGKGLQVYGVINRNPRGNLEFLVTFENLSQQPITGYACKFNTNTFGFVPGQVQATGIMPGQKTDGVIPILPGTNESDKVSNLLQIALKTDLGVAYFQDYIPFSALFIENGLVDRDTYLSIFQSIPDETESSTDATNASAGNNGALIARLQAHNVFFVADHQQDNLTNLYFSAKFNYGTEEVIVVIEVVVPNGSNQCKINTRCAETQFIPFIEQDIARIVSLTF</sequence>
<dbReference type="InterPro" id="IPR015151">
    <property type="entry name" value="B-adaptin_app_sub_C"/>
</dbReference>
<keyword evidence="5" id="KW-0472">Membrane</keyword>
<evidence type="ECO:0000256" key="3">
    <source>
        <dbReference type="ARBA" id="ARBA00022448"/>
    </source>
</evidence>
<dbReference type="SUPFAM" id="SSF49348">
    <property type="entry name" value="Clathrin adaptor appendage domain"/>
    <property type="match status" value="1"/>
</dbReference>
<dbReference type="FunFam" id="1.25.10.10:FF:000002">
    <property type="entry name" value="AP complex subunit beta"/>
    <property type="match status" value="1"/>
</dbReference>
<evidence type="ECO:0000256" key="1">
    <source>
        <dbReference type="ARBA" id="ARBA00004308"/>
    </source>
</evidence>
<dbReference type="InterPro" id="IPR013037">
    <property type="entry name" value="Clathrin_b-adaptin_app_Ig-like"/>
</dbReference>
<dbReference type="InterPro" id="IPR013041">
    <property type="entry name" value="Clathrin_app_Ig-like_sf"/>
</dbReference>
<dbReference type="GO" id="GO:0031410">
    <property type="term" value="C:cytoplasmic vesicle"/>
    <property type="evidence" value="ECO:0007669"/>
    <property type="project" value="UniProtKB-ARBA"/>
</dbReference>
<feature type="domain" description="Beta-adaptin appendage C-terminal subdomain" evidence="7">
    <location>
        <begin position="801"/>
        <end position="915"/>
    </location>
</feature>
<dbReference type="OrthoDB" id="10254310at2759"/>
<evidence type="ECO:0000259" key="7">
    <source>
        <dbReference type="SMART" id="SM01020"/>
    </source>
</evidence>
<dbReference type="SMART" id="SM01020">
    <property type="entry name" value="B2-adapt-app_C"/>
    <property type="match status" value="1"/>
</dbReference>
<feature type="region of interest" description="Disordered" evidence="6">
    <location>
        <begin position="1"/>
        <end position="20"/>
    </location>
</feature>
<reference evidence="8 9" key="1">
    <citation type="journal article" date="2019" name="Sci. Rep.">
        <title>Nanopore sequencing improves the draft genome of the human pathogenic amoeba Naegleria fowleri.</title>
        <authorList>
            <person name="Liechti N."/>
            <person name="Schurch N."/>
            <person name="Bruggmann R."/>
            <person name="Wittwer M."/>
        </authorList>
    </citation>
    <scope>NUCLEOTIDE SEQUENCE [LARGE SCALE GENOMIC DNA]</scope>
    <source>
        <strain evidence="8 9">ATCC 30894</strain>
    </source>
</reference>
<dbReference type="VEuPathDB" id="AmoebaDB:FDP41_012833"/>
<comment type="caution">
    <text evidence="8">The sequence shown here is derived from an EMBL/GenBank/DDBJ whole genome shotgun (WGS) entry which is preliminary data.</text>
</comment>
<dbReference type="VEuPathDB" id="AmoebaDB:NF0051830"/>
<dbReference type="PANTHER" id="PTHR11134">
    <property type="entry name" value="ADAPTOR COMPLEX SUBUNIT BETA FAMILY MEMBER"/>
    <property type="match status" value="1"/>
</dbReference>
<dbReference type="Pfam" id="PF09066">
    <property type="entry name" value="B2-adapt-app_C"/>
    <property type="match status" value="1"/>
</dbReference>
<dbReference type="InterPro" id="IPR002553">
    <property type="entry name" value="Clathrin/coatomer_adapt-like_N"/>
</dbReference>
<dbReference type="EMBL" id="VFQX01000016">
    <property type="protein sequence ID" value="KAF0981045.1"/>
    <property type="molecule type" value="Genomic_DNA"/>
</dbReference>
<dbReference type="AlphaFoldDB" id="A0A6A5C6D4"/>
<evidence type="ECO:0000313" key="9">
    <source>
        <dbReference type="Proteomes" id="UP000444721"/>
    </source>
</evidence>
<gene>
    <name evidence="8" type="ORF">FDP41_012833</name>
</gene>
<dbReference type="GeneID" id="68120048"/>
<dbReference type="SMART" id="SM00185">
    <property type="entry name" value="ARM"/>
    <property type="match status" value="2"/>
</dbReference>
<evidence type="ECO:0000313" key="8">
    <source>
        <dbReference type="EMBL" id="KAF0981045.1"/>
    </source>
</evidence>
<evidence type="ECO:0000256" key="6">
    <source>
        <dbReference type="SAM" id="MobiDB-lite"/>
    </source>
</evidence>
<dbReference type="Proteomes" id="UP000444721">
    <property type="component" value="Unassembled WGS sequence"/>
</dbReference>
<accession>A0A6A5C6D4</accession>
<proteinExistence type="inferred from homology"/>
<evidence type="ECO:0000256" key="2">
    <source>
        <dbReference type="ARBA" id="ARBA00006613"/>
    </source>
</evidence>
<dbReference type="GO" id="GO:0016192">
    <property type="term" value="P:vesicle-mediated transport"/>
    <property type="evidence" value="ECO:0007669"/>
    <property type="project" value="InterPro"/>
</dbReference>
<evidence type="ECO:0000256" key="4">
    <source>
        <dbReference type="ARBA" id="ARBA00022927"/>
    </source>
</evidence>
<dbReference type="InterPro" id="IPR000225">
    <property type="entry name" value="Armadillo"/>
</dbReference>
<dbReference type="GO" id="GO:0006886">
    <property type="term" value="P:intracellular protein transport"/>
    <property type="evidence" value="ECO:0007669"/>
    <property type="project" value="InterPro"/>
</dbReference>
<dbReference type="InterPro" id="IPR012295">
    <property type="entry name" value="TBP_dom_sf"/>
</dbReference>
<comment type="similarity">
    <text evidence="2">Belongs to the adaptor complexes large subunit family.</text>
</comment>